<sequence length="455" mass="50725">MAAIRSGLLEVLVHSEWHRVLAALDPTALTLQSLQEDHSHDLESEKRTVRVTKYDGNGLGISIKGGRDNSLPIIISKIFKGMAADQTGELFVGDVILSVNGENLTDATHDEAVRALKRAGRVVDLQVQYRRDELVRRDNIVDQIEWDDDAIGRNVDAHHRVGIRTIGLKLAYVARIGLNADVEGRIFEMRSPLGRHSLAIRCVSPQEADSWFEAVHGCVSALLIQALAQVNIMLGGHPQVRRMGWISEQVTDNGIVAWRPKFITLTQSELLFYDAVPQLKTEWAEPRISRPLVATRVVQTTSRTAPVMKGLSDVISFRIRTGTQNGVRSHTLRVETHADLAKWVRALVLGSYEACAETAQVSAPCIWRGEDCELIVGLESGITLLGQGGEVKIYLMSFLVDLSYYCQYARFYCKKSLTFRRFGNIPSNQYGPRVTMGIDFSGSTSDRRSANRKWT</sequence>
<evidence type="ECO:0000313" key="6">
    <source>
        <dbReference type="EMBL" id="PAV62278.1"/>
    </source>
</evidence>
<evidence type="ECO:0000256" key="2">
    <source>
        <dbReference type="ARBA" id="ARBA00010798"/>
    </source>
</evidence>
<feature type="domain" description="PH" evidence="4">
    <location>
        <begin position="239"/>
        <end position="352"/>
    </location>
</feature>
<evidence type="ECO:0008006" key="8">
    <source>
        <dbReference type="Google" id="ProtNLM"/>
    </source>
</evidence>
<evidence type="ECO:0000256" key="1">
    <source>
        <dbReference type="ARBA" id="ARBA00004245"/>
    </source>
</evidence>
<name>A0A2A2JKM8_9BILA</name>
<reference evidence="6 7" key="1">
    <citation type="journal article" date="2017" name="Curr. Biol.">
        <title>Genome architecture and evolution of a unichromosomal asexual nematode.</title>
        <authorList>
            <person name="Fradin H."/>
            <person name="Zegar C."/>
            <person name="Gutwein M."/>
            <person name="Lucas J."/>
            <person name="Kovtun M."/>
            <person name="Corcoran D."/>
            <person name="Baugh L.R."/>
            <person name="Kiontke K."/>
            <person name="Gunsalus K."/>
            <person name="Fitch D.H."/>
            <person name="Piano F."/>
        </authorList>
    </citation>
    <scope>NUCLEOTIDE SEQUENCE [LARGE SCALE GENOMIC DNA]</scope>
    <source>
        <strain evidence="6">PF1309</strain>
    </source>
</reference>
<keyword evidence="3" id="KW-0963">Cytoplasm</keyword>
<dbReference type="FunFam" id="2.30.42.10:FF:000267">
    <property type="entry name" value="Protein CBR-STN-1"/>
    <property type="match status" value="1"/>
</dbReference>
<evidence type="ECO:0000259" key="4">
    <source>
        <dbReference type="PROSITE" id="PS50003"/>
    </source>
</evidence>
<comment type="similarity">
    <text evidence="2">Belongs to the syntrophin family.</text>
</comment>
<comment type="caution">
    <text evidence="6">The sequence shown here is derived from an EMBL/GenBank/DDBJ whole genome shotgun (WGS) entry which is preliminary data.</text>
</comment>
<dbReference type="InterPro" id="IPR001849">
    <property type="entry name" value="PH_domain"/>
</dbReference>
<dbReference type="SMART" id="SM00228">
    <property type="entry name" value="PDZ"/>
    <property type="match status" value="1"/>
</dbReference>
<dbReference type="GO" id="GO:0016010">
    <property type="term" value="C:dystrophin-associated glycoprotein complex"/>
    <property type="evidence" value="ECO:0007669"/>
    <property type="project" value="TreeGrafter"/>
</dbReference>
<organism evidence="6 7">
    <name type="scientific">Diploscapter pachys</name>
    <dbReference type="NCBI Taxonomy" id="2018661"/>
    <lineage>
        <taxon>Eukaryota</taxon>
        <taxon>Metazoa</taxon>
        <taxon>Ecdysozoa</taxon>
        <taxon>Nematoda</taxon>
        <taxon>Chromadorea</taxon>
        <taxon>Rhabditida</taxon>
        <taxon>Rhabditina</taxon>
        <taxon>Rhabditomorpha</taxon>
        <taxon>Rhabditoidea</taxon>
        <taxon>Rhabditidae</taxon>
        <taxon>Diploscapter</taxon>
    </lineage>
</organism>
<dbReference type="CDD" id="cd06801">
    <property type="entry name" value="PDZ_syntrophin-like"/>
    <property type="match status" value="1"/>
</dbReference>
<dbReference type="Pfam" id="PF18012">
    <property type="entry name" value="PH_17"/>
    <property type="match status" value="1"/>
</dbReference>
<dbReference type="SUPFAM" id="SSF50156">
    <property type="entry name" value="PDZ domain-like"/>
    <property type="match status" value="1"/>
</dbReference>
<comment type="subcellular location">
    <subcellularLocation>
        <location evidence="1">Cytoplasm</location>
        <location evidence="1">Cytoskeleton</location>
    </subcellularLocation>
</comment>
<protein>
    <recommendedName>
        <fullName evidence="8">PDZ domain-containing protein</fullName>
    </recommendedName>
</protein>
<dbReference type="PANTHER" id="PTHR10554">
    <property type="entry name" value="SYNTROPHIN"/>
    <property type="match status" value="1"/>
</dbReference>
<dbReference type="GO" id="GO:0005198">
    <property type="term" value="F:structural molecule activity"/>
    <property type="evidence" value="ECO:0007669"/>
    <property type="project" value="InterPro"/>
</dbReference>
<evidence type="ECO:0000313" key="7">
    <source>
        <dbReference type="Proteomes" id="UP000218231"/>
    </source>
</evidence>
<dbReference type="InterPro" id="IPR001478">
    <property type="entry name" value="PDZ"/>
</dbReference>
<evidence type="ECO:0000259" key="5">
    <source>
        <dbReference type="PROSITE" id="PS50106"/>
    </source>
</evidence>
<dbReference type="Gene3D" id="2.30.42.10">
    <property type="match status" value="1"/>
</dbReference>
<accession>A0A2A2JKM8</accession>
<dbReference type="Proteomes" id="UP000218231">
    <property type="component" value="Unassembled WGS sequence"/>
</dbReference>
<dbReference type="OrthoDB" id="409749at2759"/>
<dbReference type="InterPro" id="IPR015482">
    <property type="entry name" value="Syntrophin"/>
</dbReference>
<dbReference type="AlphaFoldDB" id="A0A2A2JKM8"/>
<dbReference type="SUPFAM" id="SSF50729">
    <property type="entry name" value="PH domain-like"/>
    <property type="match status" value="2"/>
</dbReference>
<dbReference type="InterPro" id="IPR011993">
    <property type="entry name" value="PH-like_dom_sf"/>
</dbReference>
<dbReference type="Gene3D" id="2.30.29.30">
    <property type="entry name" value="Pleckstrin-homology domain (PH domain)/Phosphotyrosine-binding domain (PTB)"/>
    <property type="match status" value="2"/>
</dbReference>
<dbReference type="InterPro" id="IPR041428">
    <property type="entry name" value="PHsplit_syntrophin"/>
</dbReference>
<dbReference type="PROSITE" id="PS50106">
    <property type="entry name" value="PDZ"/>
    <property type="match status" value="1"/>
</dbReference>
<dbReference type="InterPro" id="IPR036034">
    <property type="entry name" value="PDZ_sf"/>
</dbReference>
<keyword evidence="7" id="KW-1185">Reference proteome</keyword>
<keyword evidence="3" id="KW-0206">Cytoskeleton</keyword>
<dbReference type="STRING" id="2018661.A0A2A2JKM8"/>
<dbReference type="Pfam" id="PF00595">
    <property type="entry name" value="PDZ"/>
    <property type="match status" value="1"/>
</dbReference>
<dbReference type="PANTHER" id="PTHR10554:SF12">
    <property type="entry name" value="IP02644P"/>
    <property type="match status" value="1"/>
</dbReference>
<dbReference type="PROSITE" id="PS50003">
    <property type="entry name" value="PH_DOMAIN"/>
    <property type="match status" value="1"/>
</dbReference>
<dbReference type="SMART" id="SM00233">
    <property type="entry name" value="PH"/>
    <property type="match status" value="2"/>
</dbReference>
<dbReference type="Pfam" id="PF00169">
    <property type="entry name" value="PH"/>
    <property type="match status" value="1"/>
</dbReference>
<dbReference type="EMBL" id="LIAE01010379">
    <property type="protein sequence ID" value="PAV62278.1"/>
    <property type="molecule type" value="Genomic_DNA"/>
</dbReference>
<dbReference type="GO" id="GO:0005856">
    <property type="term" value="C:cytoskeleton"/>
    <property type="evidence" value="ECO:0007669"/>
    <property type="project" value="UniProtKB-SubCell"/>
</dbReference>
<evidence type="ECO:0000256" key="3">
    <source>
        <dbReference type="ARBA" id="ARBA00023212"/>
    </source>
</evidence>
<gene>
    <name evidence="6" type="ORF">WR25_14771</name>
</gene>
<feature type="domain" description="PDZ" evidence="5">
    <location>
        <begin position="48"/>
        <end position="131"/>
    </location>
</feature>
<proteinExistence type="inferred from homology"/>